<evidence type="ECO:0000313" key="7">
    <source>
        <dbReference type="WBParaSite" id="PSU_v2.g8594.t1"/>
    </source>
</evidence>
<dbReference type="SMART" id="SM00131">
    <property type="entry name" value="KU"/>
    <property type="match status" value="2"/>
</dbReference>
<evidence type="ECO:0000256" key="1">
    <source>
        <dbReference type="ARBA" id="ARBA00022690"/>
    </source>
</evidence>
<keyword evidence="3" id="KW-1015">Disulfide bond</keyword>
<dbReference type="PRINTS" id="PR00759">
    <property type="entry name" value="BASICPTASE"/>
</dbReference>
<dbReference type="PROSITE" id="PS50279">
    <property type="entry name" value="BPTI_KUNITZ_2"/>
    <property type="match status" value="2"/>
</dbReference>
<evidence type="ECO:0000256" key="3">
    <source>
        <dbReference type="ARBA" id="ARBA00023157"/>
    </source>
</evidence>
<proteinExistence type="predicted"/>
<dbReference type="Gene3D" id="4.10.410.10">
    <property type="entry name" value="Pancreatic trypsin inhibitor Kunitz domain"/>
    <property type="match status" value="2"/>
</dbReference>
<evidence type="ECO:0000259" key="5">
    <source>
        <dbReference type="PROSITE" id="PS50279"/>
    </source>
</evidence>
<dbReference type="WBParaSite" id="PSU_v2.g8594.t1">
    <property type="protein sequence ID" value="PSU_v2.g8594.t1"/>
    <property type="gene ID" value="PSU_v2.g8594"/>
</dbReference>
<evidence type="ECO:0000256" key="4">
    <source>
        <dbReference type="SAM" id="MobiDB-lite"/>
    </source>
</evidence>
<dbReference type="SUPFAM" id="SSF57362">
    <property type="entry name" value="BPTI-like"/>
    <property type="match status" value="3"/>
</dbReference>
<evidence type="ECO:0000256" key="2">
    <source>
        <dbReference type="ARBA" id="ARBA00022900"/>
    </source>
</evidence>
<dbReference type="AlphaFoldDB" id="A0A914Z9K5"/>
<dbReference type="InterPro" id="IPR002223">
    <property type="entry name" value="Kunitz_BPTI"/>
</dbReference>
<organism evidence="6 7">
    <name type="scientific">Panagrolaimus superbus</name>
    <dbReference type="NCBI Taxonomy" id="310955"/>
    <lineage>
        <taxon>Eukaryota</taxon>
        <taxon>Metazoa</taxon>
        <taxon>Ecdysozoa</taxon>
        <taxon>Nematoda</taxon>
        <taxon>Chromadorea</taxon>
        <taxon>Rhabditida</taxon>
        <taxon>Tylenchina</taxon>
        <taxon>Panagrolaimomorpha</taxon>
        <taxon>Panagrolaimoidea</taxon>
        <taxon>Panagrolaimidae</taxon>
        <taxon>Panagrolaimus</taxon>
    </lineage>
</organism>
<dbReference type="Proteomes" id="UP000887577">
    <property type="component" value="Unplaced"/>
</dbReference>
<dbReference type="CDD" id="cd00109">
    <property type="entry name" value="Kunitz-type"/>
    <property type="match status" value="1"/>
</dbReference>
<accession>A0A914Z9K5</accession>
<dbReference type="FunFam" id="4.10.410.10:FF:000020">
    <property type="entry name" value="Collagen, type VI, alpha 3"/>
    <property type="match status" value="1"/>
</dbReference>
<dbReference type="Pfam" id="PF00014">
    <property type="entry name" value="Kunitz_BPTI"/>
    <property type="match status" value="2"/>
</dbReference>
<evidence type="ECO:0000313" key="6">
    <source>
        <dbReference type="Proteomes" id="UP000887577"/>
    </source>
</evidence>
<reference evidence="7" key="1">
    <citation type="submission" date="2022-11" db="UniProtKB">
        <authorList>
            <consortium name="WormBaseParasite"/>
        </authorList>
    </citation>
    <scope>IDENTIFICATION</scope>
</reference>
<feature type="compositionally biased region" description="Low complexity" evidence="4">
    <location>
        <begin position="79"/>
        <end position="119"/>
    </location>
</feature>
<sequence length="276" mass="31427">MNPRNEERDRICNLPAPPNRDWVSHEYTGYHYDAETEECDLVYYDLITKNDNLFPSLDECLDFCLPTESDSKQNNSKLTTTERTTTSSTKLPSSTPTSTAPKTTTSITTKPTTTKPQKLSTKEVLKLPECSLQPQPGHCKALIHSYYFNITTMRCQQYIYGGCGATANHYLTEAKCEQSCVYRKSKPRHPIIVTPSEPLRPKKDKYCEIPIYDNNCMHRSHQGFLFQPSTNSCHFTVVNRCSRPLALHKRREACVASCVRATPGIFKIPLFRSKSN</sequence>
<keyword evidence="6" id="KW-1185">Reference proteome</keyword>
<keyword evidence="1" id="KW-0646">Protease inhibitor</keyword>
<feature type="region of interest" description="Disordered" evidence="4">
    <location>
        <begin position="70"/>
        <end position="120"/>
    </location>
</feature>
<name>A0A914Z9K5_9BILA</name>
<keyword evidence="2" id="KW-0722">Serine protease inhibitor</keyword>
<feature type="domain" description="BPTI/Kunitz inhibitor" evidence="5">
    <location>
        <begin position="130"/>
        <end position="180"/>
    </location>
</feature>
<dbReference type="InterPro" id="IPR050098">
    <property type="entry name" value="TFPI/VKTCI-like"/>
</dbReference>
<dbReference type="InterPro" id="IPR036880">
    <property type="entry name" value="Kunitz_BPTI_sf"/>
</dbReference>
<feature type="domain" description="BPTI/Kunitz inhibitor" evidence="5">
    <location>
        <begin position="12"/>
        <end position="64"/>
    </location>
</feature>
<protein>
    <submittedName>
        <fullName evidence="7">BPTI/Kunitz inhibitor domain-containing protein</fullName>
    </submittedName>
</protein>
<dbReference type="GO" id="GO:0004867">
    <property type="term" value="F:serine-type endopeptidase inhibitor activity"/>
    <property type="evidence" value="ECO:0007669"/>
    <property type="project" value="UniProtKB-KW"/>
</dbReference>
<dbReference type="PANTHER" id="PTHR10083">
    <property type="entry name" value="KUNITZ-TYPE PROTEASE INHIBITOR-RELATED"/>
    <property type="match status" value="1"/>
</dbReference>